<dbReference type="InterPro" id="IPR004570">
    <property type="entry name" value="Phosphatidylglycerol_P_synth"/>
</dbReference>
<evidence type="ECO:0000256" key="11">
    <source>
        <dbReference type="NCBIfam" id="TIGR00560"/>
    </source>
</evidence>
<keyword evidence="9" id="KW-0594">Phospholipid biosynthesis</keyword>
<dbReference type="EC" id="2.7.8.5" evidence="11"/>
<feature type="transmembrane region" description="Helical" evidence="13">
    <location>
        <begin position="68"/>
        <end position="93"/>
    </location>
</feature>
<comment type="subcellular location">
    <subcellularLocation>
        <location evidence="1">Membrane</location>
        <topology evidence="1">Multi-pass membrane protein</topology>
    </subcellularLocation>
</comment>
<accession>A0A841GJ11</accession>
<dbReference type="PROSITE" id="PS00379">
    <property type="entry name" value="CDP_ALCOHOL_P_TRANSF"/>
    <property type="match status" value="1"/>
</dbReference>
<feature type="transmembrane region" description="Helical" evidence="13">
    <location>
        <begin position="12"/>
        <end position="37"/>
    </location>
</feature>
<keyword evidence="6 13" id="KW-1133">Transmembrane helix</keyword>
<dbReference type="RefSeq" id="WP_184618732.1">
    <property type="nucleotide sequence ID" value="NZ_JACHEX010000001.1"/>
</dbReference>
<dbReference type="PANTHER" id="PTHR14269">
    <property type="entry name" value="CDP-DIACYLGLYCEROL--GLYCEROL-3-PHOSPHATE 3-PHOSPHATIDYLTRANSFERASE-RELATED"/>
    <property type="match status" value="1"/>
</dbReference>
<dbReference type="Gene3D" id="1.20.120.1760">
    <property type="match status" value="1"/>
</dbReference>
<dbReference type="GO" id="GO:0016020">
    <property type="term" value="C:membrane"/>
    <property type="evidence" value="ECO:0007669"/>
    <property type="project" value="UniProtKB-SubCell"/>
</dbReference>
<keyword evidence="15" id="KW-1185">Reference proteome</keyword>
<organism evidence="14 15">
    <name type="scientific">Thermosipho japonicus</name>
    <dbReference type="NCBI Taxonomy" id="90323"/>
    <lineage>
        <taxon>Bacteria</taxon>
        <taxon>Thermotogati</taxon>
        <taxon>Thermotogota</taxon>
        <taxon>Thermotogae</taxon>
        <taxon>Thermotogales</taxon>
        <taxon>Fervidobacteriaceae</taxon>
        <taxon>Thermosipho</taxon>
    </lineage>
</organism>
<evidence type="ECO:0000256" key="2">
    <source>
        <dbReference type="ARBA" id="ARBA00010441"/>
    </source>
</evidence>
<dbReference type="InterPro" id="IPR048254">
    <property type="entry name" value="CDP_ALCOHOL_P_TRANSF_CS"/>
</dbReference>
<evidence type="ECO:0000256" key="8">
    <source>
        <dbReference type="ARBA" id="ARBA00023136"/>
    </source>
</evidence>
<dbReference type="InterPro" id="IPR050324">
    <property type="entry name" value="CDP-alcohol_PTase-I"/>
</dbReference>
<dbReference type="EMBL" id="JACHEX010000001">
    <property type="protein sequence ID" value="MBB6061995.1"/>
    <property type="molecule type" value="Genomic_DNA"/>
</dbReference>
<keyword evidence="7" id="KW-0443">Lipid metabolism</keyword>
<keyword evidence="8 13" id="KW-0472">Membrane</keyword>
<protein>
    <recommendedName>
        <fullName evidence="11">CDP-diacylglycerol--glycerol-3-phosphate 3-phosphatidyltransferase</fullName>
        <ecNumber evidence="11">2.7.8.5</ecNumber>
    </recommendedName>
</protein>
<dbReference type="GO" id="GO:0008444">
    <property type="term" value="F:CDP-diacylglycerol-glycerol-3-phosphate 3-phosphatidyltransferase activity"/>
    <property type="evidence" value="ECO:0007669"/>
    <property type="project" value="UniProtKB-UniRule"/>
</dbReference>
<evidence type="ECO:0000256" key="9">
    <source>
        <dbReference type="ARBA" id="ARBA00023209"/>
    </source>
</evidence>
<evidence type="ECO:0000256" key="3">
    <source>
        <dbReference type="ARBA" id="ARBA00022516"/>
    </source>
</evidence>
<evidence type="ECO:0000256" key="1">
    <source>
        <dbReference type="ARBA" id="ARBA00004141"/>
    </source>
</evidence>
<name>A0A841GJ11_9BACT</name>
<keyword evidence="3" id="KW-0444">Lipid biosynthesis</keyword>
<sequence length="174" mass="19612">MNVPNFITWARVVLTAIIVFLLLNGFYLSAFILFLIASISDYFDGYFARKLNQVTNFGKIFDQMSDKILITSILIVFVQLGLVPAWILVVIVFRDTLVSTVRMAAAYGNKVIAANYFGKLKTVSQMVWTIGIFLQLVGFESLEIFNVLLSYLVVFLTVVSGLVYMIQNKEILKG</sequence>
<evidence type="ECO:0000256" key="6">
    <source>
        <dbReference type="ARBA" id="ARBA00022989"/>
    </source>
</evidence>
<keyword evidence="5 13" id="KW-0812">Transmembrane</keyword>
<evidence type="ECO:0000256" key="4">
    <source>
        <dbReference type="ARBA" id="ARBA00022679"/>
    </source>
</evidence>
<evidence type="ECO:0000256" key="5">
    <source>
        <dbReference type="ARBA" id="ARBA00022692"/>
    </source>
</evidence>
<reference evidence="14 15" key="1">
    <citation type="submission" date="2020-08" db="EMBL/GenBank/DDBJ databases">
        <title>Genomic Encyclopedia of Type Strains, Phase IV (KMG-IV): sequencing the most valuable type-strain genomes for metagenomic binning, comparative biology and taxonomic classification.</title>
        <authorList>
            <person name="Goeker M."/>
        </authorList>
    </citation>
    <scope>NUCLEOTIDE SEQUENCE [LARGE SCALE GENOMIC DNA]</scope>
    <source>
        <strain evidence="14 15">DSM 13481</strain>
    </source>
</reference>
<evidence type="ECO:0000256" key="10">
    <source>
        <dbReference type="ARBA" id="ARBA00023264"/>
    </source>
</evidence>
<keyword evidence="4 12" id="KW-0808">Transferase</keyword>
<gene>
    <name evidence="14" type="ORF">HNP65_000417</name>
</gene>
<dbReference type="PIRSF" id="PIRSF000847">
    <property type="entry name" value="Phos_ph_gly_syn"/>
    <property type="match status" value="1"/>
</dbReference>
<comment type="caution">
    <text evidence="14">The sequence shown here is derived from an EMBL/GenBank/DDBJ whole genome shotgun (WGS) entry which is preliminary data.</text>
</comment>
<dbReference type="Pfam" id="PF01066">
    <property type="entry name" value="CDP-OH_P_transf"/>
    <property type="match status" value="1"/>
</dbReference>
<dbReference type="GO" id="GO:0046474">
    <property type="term" value="P:glycerophospholipid biosynthetic process"/>
    <property type="evidence" value="ECO:0007669"/>
    <property type="project" value="TreeGrafter"/>
</dbReference>
<dbReference type="InterPro" id="IPR043130">
    <property type="entry name" value="CDP-OH_PTrfase_TM_dom"/>
</dbReference>
<feature type="transmembrane region" description="Helical" evidence="13">
    <location>
        <begin position="120"/>
        <end position="138"/>
    </location>
</feature>
<dbReference type="NCBIfam" id="TIGR00560">
    <property type="entry name" value="pgsA"/>
    <property type="match status" value="1"/>
</dbReference>
<dbReference type="Proteomes" id="UP000555828">
    <property type="component" value="Unassembled WGS sequence"/>
</dbReference>
<evidence type="ECO:0000256" key="7">
    <source>
        <dbReference type="ARBA" id="ARBA00023098"/>
    </source>
</evidence>
<evidence type="ECO:0000313" key="14">
    <source>
        <dbReference type="EMBL" id="MBB6061995.1"/>
    </source>
</evidence>
<keyword evidence="10" id="KW-1208">Phospholipid metabolism</keyword>
<dbReference type="InterPro" id="IPR000462">
    <property type="entry name" value="CDP-OH_P_trans"/>
</dbReference>
<evidence type="ECO:0000313" key="15">
    <source>
        <dbReference type="Proteomes" id="UP000555828"/>
    </source>
</evidence>
<comment type="similarity">
    <text evidence="2 12">Belongs to the CDP-alcohol phosphatidyltransferase class-I family.</text>
</comment>
<dbReference type="PANTHER" id="PTHR14269:SF62">
    <property type="entry name" value="CDP-DIACYLGLYCEROL--GLYCEROL-3-PHOSPHATE 3-PHOSPHATIDYLTRANSFERASE 1, CHLOROPLASTIC"/>
    <property type="match status" value="1"/>
</dbReference>
<feature type="transmembrane region" description="Helical" evidence="13">
    <location>
        <begin position="144"/>
        <end position="166"/>
    </location>
</feature>
<proteinExistence type="inferred from homology"/>
<evidence type="ECO:0000256" key="13">
    <source>
        <dbReference type="SAM" id="Phobius"/>
    </source>
</evidence>
<evidence type="ECO:0000256" key="12">
    <source>
        <dbReference type="RuleBase" id="RU003750"/>
    </source>
</evidence>
<dbReference type="AlphaFoldDB" id="A0A841GJ11"/>